<feature type="coiled-coil region" evidence="8">
    <location>
        <begin position="83"/>
        <end position="110"/>
    </location>
</feature>
<evidence type="ECO:0000313" key="12">
    <source>
        <dbReference type="Proteomes" id="UP000295083"/>
    </source>
</evidence>
<evidence type="ECO:0000256" key="3">
    <source>
        <dbReference type="ARBA" id="ARBA00022833"/>
    </source>
</evidence>
<evidence type="ECO:0000256" key="2">
    <source>
        <dbReference type="ARBA" id="ARBA00022723"/>
    </source>
</evidence>
<dbReference type="Proteomes" id="UP000295083">
    <property type="component" value="Unassembled WGS sequence"/>
</dbReference>
<evidence type="ECO:0000256" key="5">
    <source>
        <dbReference type="ARBA" id="ARBA00023125"/>
    </source>
</evidence>
<dbReference type="PANTHER" id="PTHR47782">
    <property type="entry name" value="ZN(II)2CYS6 TRANSCRIPTION FACTOR (EUROFUNG)-RELATED"/>
    <property type="match status" value="1"/>
</dbReference>
<keyword evidence="6" id="KW-0804">Transcription</keyword>
<evidence type="ECO:0000259" key="10">
    <source>
        <dbReference type="PROSITE" id="PS50048"/>
    </source>
</evidence>
<sequence length="665" mass="72904">MAEESLADVRSPVSSPAHADNIPTASSTTRPRPTHRRGLKRGVAACERCRRRKQKCDGQLPMCGQCSAAGTSCVPSERFLVRVASADCECERLRRQVESLTAQLESVMAAVAVGDGTAESGLASAREEPSAIHRSPSVRIDGPASSSVSLDRLLRPTFSRSDIATAGDEALMNSPSRLWHGLSTGRRPESLDSVTCSSLEDNNHLVEGFFARRWPQFPVLHKPTFLQKHYLPFTRGESVSGVSSFQVNMVLSIAASERSRTDERHRRLQQDLFQAASRSLGAALAADDLDCVQCLLLLCIYGSNEPQSVNLWYAVGMALRLAIGMNLHRAENLASKEPLEAEMCKRLFWCVYTMDRSVSMSLGLPLGIQDADISVPLPLSISDDVLADPTREAPLSFGGPDVDDLSTFLHIVQLRRISADIYRSLHSAGDANLAGGDIDAIRARHHARLNQWLASAPRYPAPASMHQTPEWFQIAHHQAVMNLYRPSHASPVSTADALRHCADSAISLVSCYGALYAKNRVTYTYVALTSLFMAGVTMLYALRASPALRQDLTRAVVESNIRSCATLLRDVSHGGEEVERGVRVIQRLGRATLLLFAEGGARETPDDGRVDTEFMSWFGLRGHRRLRDHGSLASAQDTPSADVPWNDLFEHGFELGNIYYGDVFI</sequence>
<protein>
    <submittedName>
        <fullName evidence="11">Protein STB5</fullName>
    </submittedName>
</protein>
<dbReference type="GO" id="GO:0005634">
    <property type="term" value="C:nucleus"/>
    <property type="evidence" value="ECO:0007669"/>
    <property type="project" value="UniProtKB-SubCell"/>
</dbReference>
<dbReference type="SMART" id="SM00906">
    <property type="entry name" value="Fungal_trans"/>
    <property type="match status" value="1"/>
</dbReference>
<keyword evidence="12" id="KW-1185">Reference proteome</keyword>
<evidence type="ECO:0000256" key="6">
    <source>
        <dbReference type="ARBA" id="ARBA00023163"/>
    </source>
</evidence>
<name>A0A4R8QE61_9PEZI</name>
<evidence type="ECO:0000256" key="1">
    <source>
        <dbReference type="ARBA" id="ARBA00004123"/>
    </source>
</evidence>
<comment type="subcellular location">
    <subcellularLocation>
        <location evidence="1">Nucleus</location>
    </subcellularLocation>
</comment>
<dbReference type="InterPro" id="IPR036864">
    <property type="entry name" value="Zn2-C6_fun-type_DNA-bd_sf"/>
</dbReference>
<dbReference type="PANTHER" id="PTHR47782:SF12">
    <property type="entry name" value="ZN(II)2CYS6 TRANSCRIPTION FACTOR (EUROFUNG)"/>
    <property type="match status" value="1"/>
</dbReference>
<accession>A0A4R8QE61</accession>
<dbReference type="CDD" id="cd12148">
    <property type="entry name" value="fungal_TF_MHR"/>
    <property type="match status" value="1"/>
</dbReference>
<dbReference type="SMART" id="SM00066">
    <property type="entry name" value="GAL4"/>
    <property type="match status" value="1"/>
</dbReference>
<dbReference type="PROSITE" id="PS50048">
    <property type="entry name" value="ZN2_CY6_FUNGAL_2"/>
    <property type="match status" value="1"/>
</dbReference>
<dbReference type="SUPFAM" id="SSF57701">
    <property type="entry name" value="Zn2/Cys6 DNA-binding domain"/>
    <property type="match status" value="1"/>
</dbReference>
<dbReference type="GO" id="GO:0045944">
    <property type="term" value="P:positive regulation of transcription by RNA polymerase II"/>
    <property type="evidence" value="ECO:0007669"/>
    <property type="project" value="TreeGrafter"/>
</dbReference>
<evidence type="ECO:0000256" key="7">
    <source>
        <dbReference type="ARBA" id="ARBA00023242"/>
    </source>
</evidence>
<proteinExistence type="predicted"/>
<keyword evidence="4" id="KW-0805">Transcription regulation</keyword>
<keyword evidence="5" id="KW-0238">DNA-binding</keyword>
<evidence type="ECO:0000256" key="8">
    <source>
        <dbReference type="SAM" id="Coils"/>
    </source>
</evidence>
<evidence type="ECO:0000256" key="4">
    <source>
        <dbReference type="ARBA" id="ARBA00023015"/>
    </source>
</evidence>
<keyword evidence="8" id="KW-0175">Coiled coil</keyword>
<dbReference type="Pfam" id="PF04082">
    <property type="entry name" value="Fungal_trans"/>
    <property type="match status" value="1"/>
</dbReference>
<keyword evidence="3" id="KW-0862">Zinc</keyword>
<comment type="caution">
    <text evidence="11">The sequence shown here is derived from an EMBL/GenBank/DDBJ whole genome shotgun (WGS) entry which is preliminary data.</text>
</comment>
<dbReference type="InterPro" id="IPR001138">
    <property type="entry name" value="Zn2Cys6_DnaBD"/>
</dbReference>
<keyword evidence="7" id="KW-0539">Nucleus</keyword>
<dbReference type="Pfam" id="PF00172">
    <property type="entry name" value="Zn_clus"/>
    <property type="match status" value="1"/>
</dbReference>
<dbReference type="InterPro" id="IPR052202">
    <property type="entry name" value="Yeast_MetPath_Reg"/>
</dbReference>
<dbReference type="EMBL" id="QAPG01000055">
    <property type="protein sequence ID" value="TDZ34284.1"/>
    <property type="molecule type" value="Genomic_DNA"/>
</dbReference>
<evidence type="ECO:0000256" key="9">
    <source>
        <dbReference type="SAM" id="MobiDB-lite"/>
    </source>
</evidence>
<keyword evidence="2" id="KW-0479">Metal-binding</keyword>
<dbReference type="GO" id="GO:0006351">
    <property type="term" value="P:DNA-templated transcription"/>
    <property type="evidence" value="ECO:0007669"/>
    <property type="project" value="InterPro"/>
</dbReference>
<dbReference type="PROSITE" id="PS00463">
    <property type="entry name" value="ZN2_CY6_FUNGAL_1"/>
    <property type="match status" value="1"/>
</dbReference>
<feature type="domain" description="Zn(2)-C6 fungal-type" evidence="10">
    <location>
        <begin position="45"/>
        <end position="74"/>
    </location>
</feature>
<dbReference type="GO" id="GO:0000981">
    <property type="term" value="F:DNA-binding transcription factor activity, RNA polymerase II-specific"/>
    <property type="evidence" value="ECO:0007669"/>
    <property type="project" value="InterPro"/>
</dbReference>
<evidence type="ECO:0000313" key="11">
    <source>
        <dbReference type="EMBL" id="TDZ34284.1"/>
    </source>
</evidence>
<feature type="region of interest" description="Disordered" evidence="9">
    <location>
        <begin position="1"/>
        <end position="41"/>
    </location>
</feature>
<gene>
    <name evidence="11" type="primary">STB5-1</name>
    <name evidence="11" type="ORF">C8035_v010738</name>
</gene>
<dbReference type="AlphaFoldDB" id="A0A4R8QE61"/>
<dbReference type="GO" id="GO:0043565">
    <property type="term" value="F:sequence-specific DNA binding"/>
    <property type="evidence" value="ECO:0007669"/>
    <property type="project" value="TreeGrafter"/>
</dbReference>
<reference evidence="11 12" key="1">
    <citation type="submission" date="2018-11" db="EMBL/GenBank/DDBJ databases">
        <title>Genome sequence and assembly of Colletotrichum spinosum.</title>
        <authorList>
            <person name="Gan P."/>
            <person name="Shirasu K."/>
        </authorList>
    </citation>
    <scope>NUCLEOTIDE SEQUENCE [LARGE SCALE GENOMIC DNA]</scope>
    <source>
        <strain evidence="11 12">CBS 515.97</strain>
    </source>
</reference>
<dbReference type="Gene3D" id="4.10.240.10">
    <property type="entry name" value="Zn(2)-C6 fungal-type DNA-binding domain"/>
    <property type="match status" value="1"/>
</dbReference>
<dbReference type="CDD" id="cd00067">
    <property type="entry name" value="GAL4"/>
    <property type="match status" value="1"/>
</dbReference>
<organism evidence="11 12">
    <name type="scientific">Colletotrichum spinosum</name>
    <dbReference type="NCBI Taxonomy" id="1347390"/>
    <lineage>
        <taxon>Eukaryota</taxon>
        <taxon>Fungi</taxon>
        <taxon>Dikarya</taxon>
        <taxon>Ascomycota</taxon>
        <taxon>Pezizomycotina</taxon>
        <taxon>Sordariomycetes</taxon>
        <taxon>Hypocreomycetidae</taxon>
        <taxon>Glomerellales</taxon>
        <taxon>Glomerellaceae</taxon>
        <taxon>Colletotrichum</taxon>
        <taxon>Colletotrichum orbiculare species complex</taxon>
    </lineage>
</organism>
<dbReference type="InterPro" id="IPR007219">
    <property type="entry name" value="XnlR_reg_dom"/>
</dbReference>
<dbReference type="GO" id="GO:0008270">
    <property type="term" value="F:zinc ion binding"/>
    <property type="evidence" value="ECO:0007669"/>
    <property type="project" value="InterPro"/>
</dbReference>